<name>A0A1Y1XPC4_9FUNG</name>
<dbReference type="OrthoDB" id="10335756at2759"/>
<gene>
    <name evidence="1" type="ORF">BCR32DRAFT_197828</name>
</gene>
<evidence type="ECO:0000313" key="2">
    <source>
        <dbReference type="Proteomes" id="UP000193944"/>
    </source>
</evidence>
<comment type="caution">
    <text evidence="1">The sequence shown here is derived from an EMBL/GenBank/DDBJ whole genome shotgun (WGS) entry which is preliminary data.</text>
</comment>
<proteinExistence type="predicted"/>
<dbReference type="Proteomes" id="UP000193944">
    <property type="component" value="Unassembled WGS sequence"/>
</dbReference>
<protein>
    <submittedName>
        <fullName evidence="1">Uncharacterized protein</fullName>
    </submittedName>
</protein>
<accession>A0A1Y1XPC4</accession>
<organism evidence="1 2">
    <name type="scientific">Anaeromyces robustus</name>
    <dbReference type="NCBI Taxonomy" id="1754192"/>
    <lineage>
        <taxon>Eukaryota</taxon>
        <taxon>Fungi</taxon>
        <taxon>Fungi incertae sedis</taxon>
        <taxon>Chytridiomycota</taxon>
        <taxon>Chytridiomycota incertae sedis</taxon>
        <taxon>Neocallimastigomycetes</taxon>
        <taxon>Neocallimastigales</taxon>
        <taxon>Neocallimastigaceae</taxon>
        <taxon>Anaeromyces</taxon>
    </lineage>
</organism>
<feature type="non-terminal residue" evidence="1">
    <location>
        <position position="1"/>
    </location>
</feature>
<dbReference type="AlphaFoldDB" id="A0A1Y1XPC4"/>
<evidence type="ECO:0000313" key="1">
    <source>
        <dbReference type="EMBL" id="ORX87581.1"/>
    </source>
</evidence>
<keyword evidence="2" id="KW-1185">Reference proteome</keyword>
<reference evidence="1 2" key="2">
    <citation type="submission" date="2016-08" db="EMBL/GenBank/DDBJ databases">
        <title>Pervasive Adenine N6-methylation of Active Genes in Fungi.</title>
        <authorList>
            <consortium name="DOE Joint Genome Institute"/>
            <person name="Mondo S.J."/>
            <person name="Dannebaum R.O."/>
            <person name="Kuo R.C."/>
            <person name="Labutti K."/>
            <person name="Haridas S."/>
            <person name="Kuo A."/>
            <person name="Salamov A."/>
            <person name="Ahrendt S.R."/>
            <person name="Lipzen A."/>
            <person name="Sullivan W."/>
            <person name="Andreopoulos W.B."/>
            <person name="Clum A."/>
            <person name="Lindquist E."/>
            <person name="Daum C."/>
            <person name="Ramamoorthy G.K."/>
            <person name="Gryganskyi A."/>
            <person name="Culley D."/>
            <person name="Magnuson J.K."/>
            <person name="James T.Y."/>
            <person name="O'Malley M.A."/>
            <person name="Stajich J.E."/>
            <person name="Spatafora J.W."/>
            <person name="Visel A."/>
            <person name="Grigoriev I.V."/>
        </authorList>
    </citation>
    <scope>NUCLEOTIDE SEQUENCE [LARGE SCALE GENOMIC DNA]</scope>
    <source>
        <strain evidence="1 2">S4</strain>
    </source>
</reference>
<reference evidence="1 2" key="1">
    <citation type="submission" date="2016-08" db="EMBL/GenBank/DDBJ databases">
        <title>A Parts List for Fungal Cellulosomes Revealed by Comparative Genomics.</title>
        <authorList>
            <consortium name="DOE Joint Genome Institute"/>
            <person name="Haitjema C.H."/>
            <person name="Gilmore S.P."/>
            <person name="Henske J.K."/>
            <person name="Solomon K.V."/>
            <person name="De Groot R."/>
            <person name="Kuo A."/>
            <person name="Mondo S.J."/>
            <person name="Salamov A.A."/>
            <person name="Labutti K."/>
            <person name="Zhao Z."/>
            <person name="Chiniquy J."/>
            <person name="Barry K."/>
            <person name="Brewer H.M."/>
            <person name="Purvine S.O."/>
            <person name="Wright A.T."/>
            <person name="Boxma B."/>
            <person name="Van Alen T."/>
            <person name="Hackstein J.H."/>
            <person name="Baker S.E."/>
            <person name="Grigoriev I.V."/>
            <person name="O'Malley M.A."/>
        </authorList>
    </citation>
    <scope>NUCLEOTIDE SEQUENCE [LARGE SCALE GENOMIC DNA]</scope>
    <source>
        <strain evidence="1 2">S4</strain>
    </source>
</reference>
<dbReference type="EMBL" id="MCFG01000007">
    <property type="protein sequence ID" value="ORX87581.1"/>
    <property type="molecule type" value="Genomic_DNA"/>
</dbReference>
<sequence length="60" mass="6936">DTKFLITLCQSLKIPIFTEDPELNIKQCGLRSSDENIQKLSILKEITENGYVHKNIYILL</sequence>